<feature type="binding site" evidence="3">
    <location>
        <position position="93"/>
    </location>
    <ligand>
        <name>a divalent metal cation</name>
        <dbReference type="ChEBI" id="CHEBI:60240"/>
        <label>1</label>
    </ligand>
</feature>
<evidence type="ECO:0000313" key="4">
    <source>
        <dbReference type="EMBL" id="QSX09691.1"/>
    </source>
</evidence>
<dbReference type="NCBIfam" id="TIGR00010">
    <property type="entry name" value="YchF/TatD family DNA exonuclease"/>
    <property type="match status" value="1"/>
</dbReference>
<name>A0A974XPM2_9FIRM</name>
<evidence type="ECO:0000256" key="3">
    <source>
        <dbReference type="PIRSR" id="PIRSR005902-1"/>
    </source>
</evidence>
<dbReference type="Pfam" id="PF01026">
    <property type="entry name" value="TatD_DNase"/>
    <property type="match status" value="1"/>
</dbReference>
<reference evidence="4" key="1">
    <citation type="submission" date="2021-03" db="EMBL/GenBank/DDBJ databases">
        <title>Alkalibacter marinus sp. nov., isolated from tidal flat sediment.</title>
        <authorList>
            <person name="Namirimu T."/>
            <person name="Yang J.-A."/>
            <person name="Yang S.-H."/>
            <person name="Kim Y.-J."/>
            <person name="Kwon K.K."/>
        </authorList>
    </citation>
    <scope>NUCLEOTIDE SEQUENCE</scope>
    <source>
        <strain evidence="4">ES005</strain>
    </source>
</reference>
<dbReference type="Gene3D" id="3.20.20.140">
    <property type="entry name" value="Metal-dependent hydrolases"/>
    <property type="match status" value="1"/>
</dbReference>
<dbReference type="GO" id="GO:0005829">
    <property type="term" value="C:cytosol"/>
    <property type="evidence" value="ECO:0007669"/>
    <property type="project" value="TreeGrafter"/>
</dbReference>
<dbReference type="GO" id="GO:0004536">
    <property type="term" value="F:DNA nuclease activity"/>
    <property type="evidence" value="ECO:0007669"/>
    <property type="project" value="InterPro"/>
</dbReference>
<dbReference type="GO" id="GO:0016788">
    <property type="term" value="F:hydrolase activity, acting on ester bonds"/>
    <property type="evidence" value="ECO:0007669"/>
    <property type="project" value="InterPro"/>
</dbReference>
<dbReference type="Proteomes" id="UP000663499">
    <property type="component" value="Chromosome"/>
</dbReference>
<gene>
    <name evidence="4" type="ORF">J0B03_07835</name>
</gene>
<dbReference type="InterPro" id="IPR032466">
    <property type="entry name" value="Metal_Hydrolase"/>
</dbReference>
<dbReference type="PIRSF" id="PIRSF005902">
    <property type="entry name" value="DNase_TatD"/>
    <property type="match status" value="1"/>
</dbReference>
<evidence type="ECO:0000313" key="5">
    <source>
        <dbReference type="Proteomes" id="UP000663499"/>
    </source>
</evidence>
<feature type="binding site" evidence="3">
    <location>
        <position position="203"/>
    </location>
    <ligand>
        <name>a divalent metal cation</name>
        <dbReference type="ChEBI" id="CHEBI:60240"/>
        <label>1</label>
    </ligand>
</feature>
<dbReference type="CDD" id="cd01310">
    <property type="entry name" value="TatD_DNAse"/>
    <property type="match status" value="1"/>
</dbReference>
<dbReference type="SUPFAM" id="SSF51556">
    <property type="entry name" value="Metallo-dependent hydrolases"/>
    <property type="match status" value="1"/>
</dbReference>
<feature type="binding site" evidence="3">
    <location>
        <position position="153"/>
    </location>
    <ligand>
        <name>a divalent metal cation</name>
        <dbReference type="ChEBI" id="CHEBI:60240"/>
        <label>2</label>
    </ligand>
</feature>
<dbReference type="KEGG" id="alka:J0B03_07835"/>
<feature type="binding site" evidence="3">
    <location>
        <position position="7"/>
    </location>
    <ligand>
        <name>a divalent metal cation</name>
        <dbReference type="ChEBI" id="CHEBI:60240"/>
        <label>1</label>
    </ligand>
</feature>
<evidence type="ECO:0000256" key="1">
    <source>
        <dbReference type="ARBA" id="ARBA00022723"/>
    </source>
</evidence>
<keyword evidence="5" id="KW-1185">Reference proteome</keyword>
<dbReference type="FunFam" id="3.20.20.140:FF:000005">
    <property type="entry name" value="TatD family hydrolase"/>
    <property type="match status" value="1"/>
</dbReference>
<dbReference type="InterPro" id="IPR015991">
    <property type="entry name" value="TatD/YcfH-like"/>
</dbReference>
<feature type="binding site" evidence="3">
    <location>
        <position position="129"/>
    </location>
    <ligand>
        <name>a divalent metal cation</name>
        <dbReference type="ChEBI" id="CHEBI:60240"/>
        <label>2</label>
    </ligand>
</feature>
<feature type="binding site" evidence="3">
    <location>
        <position position="9"/>
    </location>
    <ligand>
        <name>a divalent metal cation</name>
        <dbReference type="ChEBI" id="CHEBI:60240"/>
        <label>1</label>
    </ligand>
</feature>
<sequence>MMWIDTHAHLDDERLIGQVEEIISEFIEAGGKGIINPSYDKDSMEASVDLAKRFDLVYATVGMHPHDAKDADESFFDRMKELLEEEKVIGVGEIGLDYHYDHSPRDVQQEIFERQMDLAAQKSLPVAIHSREAHQDTYDILKKYEGRVIGIMHSYSGSWEMAKNYLDLGYYLSFSGPITFKNSRKLPEVAKNAPLDRILVETDSPYLTPVPFRGKTNRPLYVQYVAQKVAEVRDMPVSSLMEAVRENVKVLFPTMTLLD</sequence>
<dbReference type="PANTHER" id="PTHR46124:SF2">
    <property type="entry name" value="D-AMINOACYL-TRNA DEACYLASE"/>
    <property type="match status" value="1"/>
</dbReference>
<protein>
    <submittedName>
        <fullName evidence="4">TatD family hydrolase</fullName>
    </submittedName>
</protein>
<dbReference type="EMBL" id="CP071444">
    <property type="protein sequence ID" value="QSX09691.1"/>
    <property type="molecule type" value="Genomic_DNA"/>
</dbReference>
<evidence type="ECO:0000256" key="2">
    <source>
        <dbReference type="ARBA" id="ARBA00022801"/>
    </source>
</evidence>
<keyword evidence="2 4" id="KW-0378">Hydrolase</keyword>
<dbReference type="GO" id="GO:0046872">
    <property type="term" value="F:metal ion binding"/>
    <property type="evidence" value="ECO:0007669"/>
    <property type="project" value="UniProtKB-KW"/>
</dbReference>
<dbReference type="InterPro" id="IPR001130">
    <property type="entry name" value="TatD-like"/>
</dbReference>
<dbReference type="AlphaFoldDB" id="A0A974XPM2"/>
<keyword evidence="1 3" id="KW-0479">Metal-binding</keyword>
<accession>A0A974XPM2</accession>
<proteinExistence type="predicted"/>
<dbReference type="PANTHER" id="PTHR46124">
    <property type="entry name" value="D-AMINOACYL-TRNA DEACYLASE"/>
    <property type="match status" value="1"/>
</dbReference>
<organism evidence="4 5">
    <name type="scientific">Alkalibacter rhizosphaerae</name>
    <dbReference type="NCBI Taxonomy" id="2815577"/>
    <lineage>
        <taxon>Bacteria</taxon>
        <taxon>Bacillati</taxon>
        <taxon>Bacillota</taxon>
        <taxon>Clostridia</taxon>
        <taxon>Eubacteriales</taxon>
        <taxon>Eubacteriaceae</taxon>
        <taxon>Alkalibacter</taxon>
    </lineage>
</organism>